<evidence type="ECO:0000313" key="3">
    <source>
        <dbReference type="Proteomes" id="UP000005237"/>
    </source>
</evidence>
<evidence type="ECO:0000313" key="2">
    <source>
        <dbReference type="EnsemblMetazoa" id="CJA08001.1"/>
    </source>
</evidence>
<dbReference type="EnsemblMetazoa" id="CJA08001.1">
    <property type="protein sequence ID" value="CJA08001.1"/>
    <property type="gene ID" value="WBGene00127205"/>
</dbReference>
<feature type="transmembrane region" description="Helical" evidence="1">
    <location>
        <begin position="64"/>
        <end position="85"/>
    </location>
</feature>
<protein>
    <submittedName>
        <fullName evidence="2">Uncharacterized protein</fullName>
    </submittedName>
</protein>
<dbReference type="Pfam" id="PF10318">
    <property type="entry name" value="7TM_GPCR_Srh"/>
    <property type="match status" value="1"/>
</dbReference>
<dbReference type="Proteomes" id="UP000005237">
    <property type="component" value="Unassembled WGS sequence"/>
</dbReference>
<proteinExistence type="predicted"/>
<name>A0A8R1DNT7_CAEJA</name>
<dbReference type="InterPro" id="IPR019422">
    <property type="entry name" value="7TM_GPCR_serpentine_rcpt_Srh"/>
</dbReference>
<keyword evidence="3" id="KW-1185">Reference proteome</keyword>
<keyword evidence="1" id="KW-1133">Transmembrane helix</keyword>
<reference evidence="2" key="2">
    <citation type="submission" date="2022-06" db="UniProtKB">
        <authorList>
            <consortium name="EnsemblMetazoa"/>
        </authorList>
    </citation>
    <scope>IDENTIFICATION</scope>
    <source>
        <strain evidence="2">DF5081</strain>
    </source>
</reference>
<dbReference type="InterPro" id="IPR053220">
    <property type="entry name" value="Nematode_rcpt-like_serp_H"/>
</dbReference>
<keyword evidence="1" id="KW-0812">Transmembrane</keyword>
<feature type="transmembrane region" description="Helical" evidence="1">
    <location>
        <begin position="121"/>
        <end position="144"/>
    </location>
</feature>
<dbReference type="AlphaFoldDB" id="A0A8R1DNT7"/>
<reference evidence="3" key="1">
    <citation type="submission" date="2010-08" db="EMBL/GenBank/DDBJ databases">
        <authorList>
            <consortium name="Caenorhabditis japonica Sequencing Consortium"/>
            <person name="Wilson R.K."/>
        </authorList>
    </citation>
    <scope>NUCLEOTIDE SEQUENCE [LARGE SCALE GENOMIC DNA]</scope>
    <source>
        <strain evidence="3">DF5081</strain>
    </source>
</reference>
<sequence length="257" mass="29318">MYLGVTSLFCRLFVEIVSQNNTTNKKNNHLFTVIGPALVLLFENRYNHLVRLDANSHSRFVKRLVYFIINYLIAVFAVLPLYFHIPNLEEAKHVLLENFPCLPEEVPQKPGFFSVSTNTKPIVMCLFGYTFFVTIQIIYFFIATAYGVSRKKVQSERTSRLQRQFFVALSIQATVPIVAILIPAGYIIATSVIGHLDVALLNLSMIWLDTHGMWSTLSMLIVHKDYRHSTLHLFHIKLSGSAKFSFSDTLNVKTVAQ</sequence>
<keyword evidence="1" id="KW-0472">Membrane</keyword>
<feature type="transmembrane region" description="Helical" evidence="1">
    <location>
        <begin position="165"/>
        <end position="188"/>
    </location>
</feature>
<organism evidence="2 3">
    <name type="scientific">Caenorhabditis japonica</name>
    <dbReference type="NCBI Taxonomy" id="281687"/>
    <lineage>
        <taxon>Eukaryota</taxon>
        <taxon>Metazoa</taxon>
        <taxon>Ecdysozoa</taxon>
        <taxon>Nematoda</taxon>
        <taxon>Chromadorea</taxon>
        <taxon>Rhabditida</taxon>
        <taxon>Rhabditina</taxon>
        <taxon>Rhabditomorpha</taxon>
        <taxon>Rhabditoidea</taxon>
        <taxon>Rhabditidae</taxon>
        <taxon>Peloderinae</taxon>
        <taxon>Caenorhabditis</taxon>
    </lineage>
</organism>
<evidence type="ECO:0000256" key="1">
    <source>
        <dbReference type="SAM" id="Phobius"/>
    </source>
</evidence>
<accession>A0A8R1DNT7</accession>
<dbReference type="PANTHER" id="PTHR22941:SF308">
    <property type="entry name" value="SERPENTINE RECEPTOR, CLASS H"/>
    <property type="match status" value="1"/>
</dbReference>
<dbReference type="PANTHER" id="PTHR22941">
    <property type="entry name" value="SERPENTINE RECEPTOR"/>
    <property type="match status" value="1"/>
</dbReference>